<comment type="catalytic activity">
    <reaction evidence="6">
        <text>L-dopachrome = 5,6-dihydroxyindole-2-carboxylate</text>
        <dbReference type="Rhea" id="RHEA:13041"/>
        <dbReference type="ChEBI" id="CHEBI:16875"/>
        <dbReference type="ChEBI" id="CHEBI:57509"/>
        <dbReference type="EC" id="5.3.3.12"/>
    </reaction>
</comment>
<organism evidence="12 13">
    <name type="scientific">Pseudodesulfovibrio profundus</name>
    <dbReference type="NCBI Taxonomy" id="57320"/>
    <lineage>
        <taxon>Bacteria</taxon>
        <taxon>Pseudomonadati</taxon>
        <taxon>Thermodesulfobacteriota</taxon>
        <taxon>Desulfovibrionia</taxon>
        <taxon>Desulfovibrionales</taxon>
        <taxon>Desulfovibrionaceae</taxon>
    </lineage>
</organism>
<reference evidence="13" key="1">
    <citation type="submission" date="2017-09" db="EMBL/GenBank/DDBJ databases">
        <authorList>
            <person name="Regsiter A."/>
            <person name="William W."/>
        </authorList>
    </citation>
    <scope>NUCLEOTIDE SEQUENCE [LARGE SCALE GENOMIC DNA]</scope>
    <source>
        <strain evidence="13">500-1</strain>
    </source>
</reference>
<dbReference type="KEGG" id="pprf:DPRO_1243"/>
<dbReference type="Gene3D" id="3.30.429.10">
    <property type="entry name" value="Macrophage Migration Inhibitory Factor"/>
    <property type="match status" value="1"/>
</dbReference>
<dbReference type="PANTHER" id="PTHR11954">
    <property type="entry name" value="D-DOPACHROME DECARBOXYLASE"/>
    <property type="match status" value="1"/>
</dbReference>
<evidence type="ECO:0000256" key="8">
    <source>
        <dbReference type="ARBA" id="ARBA00039086"/>
    </source>
</evidence>
<evidence type="ECO:0000256" key="5">
    <source>
        <dbReference type="ARBA" id="ARBA00036735"/>
    </source>
</evidence>
<keyword evidence="13" id="KW-1185">Reference proteome</keyword>
<evidence type="ECO:0000256" key="3">
    <source>
        <dbReference type="ARBA" id="ARBA00022525"/>
    </source>
</evidence>
<gene>
    <name evidence="12" type="ORF">DPRO_1243</name>
</gene>
<keyword evidence="3" id="KW-0964">Secreted</keyword>
<dbReference type="EC" id="5.3.3.12" evidence="7"/>
<comment type="subcellular location">
    <subcellularLocation>
        <location evidence="1">Secreted</location>
    </subcellularLocation>
</comment>
<dbReference type="GO" id="GO:0004167">
    <property type="term" value="F:dopachrome isomerase activity"/>
    <property type="evidence" value="ECO:0007669"/>
    <property type="project" value="UniProtKB-EC"/>
</dbReference>
<name>A0A2C8F6Z1_9BACT</name>
<dbReference type="PANTHER" id="PTHR11954:SF6">
    <property type="entry name" value="MACROPHAGE MIGRATION INHIBITORY FACTOR"/>
    <property type="match status" value="1"/>
</dbReference>
<dbReference type="EMBL" id="LT907975">
    <property type="protein sequence ID" value="SOB58130.1"/>
    <property type="molecule type" value="Genomic_DNA"/>
</dbReference>
<dbReference type="InterPro" id="IPR014347">
    <property type="entry name" value="Tautomerase/MIF_sf"/>
</dbReference>
<dbReference type="Proteomes" id="UP000219215">
    <property type="component" value="Chromosome DPRO"/>
</dbReference>
<dbReference type="GO" id="GO:0005125">
    <property type="term" value="F:cytokine activity"/>
    <property type="evidence" value="ECO:0007669"/>
    <property type="project" value="UniProtKB-KW"/>
</dbReference>
<evidence type="ECO:0000256" key="10">
    <source>
        <dbReference type="ARBA" id="ARBA00041912"/>
    </source>
</evidence>
<protein>
    <recommendedName>
        <fullName evidence="11">L-dopachrome isomerase</fullName>
        <ecNumber evidence="8">5.3.2.1</ecNumber>
        <ecNumber evidence="7">5.3.3.12</ecNumber>
    </recommendedName>
    <alternativeName>
        <fullName evidence="9">L-dopachrome tautomerase</fullName>
    </alternativeName>
    <alternativeName>
        <fullName evidence="10">Phenylpyruvate tautomerase</fullName>
    </alternativeName>
</protein>
<dbReference type="GO" id="GO:0050178">
    <property type="term" value="F:phenylpyruvate tautomerase activity"/>
    <property type="evidence" value="ECO:0007669"/>
    <property type="project" value="UniProtKB-EC"/>
</dbReference>
<evidence type="ECO:0000256" key="7">
    <source>
        <dbReference type="ARBA" id="ARBA00038932"/>
    </source>
</evidence>
<evidence type="ECO:0000313" key="12">
    <source>
        <dbReference type="EMBL" id="SOB58130.1"/>
    </source>
</evidence>
<evidence type="ECO:0000256" key="2">
    <source>
        <dbReference type="ARBA" id="ARBA00022514"/>
    </source>
</evidence>
<keyword evidence="2" id="KW-0202">Cytokine</keyword>
<dbReference type="InterPro" id="IPR001398">
    <property type="entry name" value="Macrophage_inhib_fac"/>
</dbReference>
<evidence type="ECO:0000256" key="1">
    <source>
        <dbReference type="ARBA" id="ARBA00004613"/>
    </source>
</evidence>
<dbReference type="GO" id="GO:0005615">
    <property type="term" value="C:extracellular space"/>
    <property type="evidence" value="ECO:0007669"/>
    <property type="project" value="UniProtKB-KW"/>
</dbReference>
<accession>A0A2C8F6Z1</accession>
<proteinExistence type="predicted"/>
<dbReference type="RefSeq" id="WP_097011254.1">
    <property type="nucleotide sequence ID" value="NZ_LT907975.1"/>
</dbReference>
<dbReference type="AlphaFoldDB" id="A0A2C8F6Z1"/>
<sequence>MPLIKVETNVSLDEPVKTAQHFSSVVADMLGKPESYVLTIVEHDKTMLFGGEDSPAAFVTLDSIGLPEDRTEEFSAALAVVIQQALGVASERAYISFGSIERHLFGWSGKTFK</sequence>
<dbReference type="EC" id="5.3.2.1" evidence="8"/>
<dbReference type="OrthoDB" id="5769863at2"/>
<evidence type="ECO:0000256" key="9">
    <source>
        <dbReference type="ARBA" id="ARBA00041631"/>
    </source>
</evidence>
<dbReference type="SUPFAM" id="SSF55331">
    <property type="entry name" value="Tautomerase/MIF"/>
    <property type="match status" value="1"/>
</dbReference>
<evidence type="ECO:0000256" key="11">
    <source>
        <dbReference type="ARBA" id="ARBA00042730"/>
    </source>
</evidence>
<comment type="catalytic activity">
    <reaction evidence="5">
        <text>3-phenylpyruvate = enol-phenylpyruvate</text>
        <dbReference type="Rhea" id="RHEA:17097"/>
        <dbReference type="ChEBI" id="CHEBI:16815"/>
        <dbReference type="ChEBI" id="CHEBI:18005"/>
        <dbReference type="EC" id="5.3.2.1"/>
    </reaction>
</comment>
<evidence type="ECO:0000256" key="4">
    <source>
        <dbReference type="ARBA" id="ARBA00023235"/>
    </source>
</evidence>
<dbReference type="Pfam" id="PF01187">
    <property type="entry name" value="MIF"/>
    <property type="match status" value="1"/>
</dbReference>
<evidence type="ECO:0000256" key="6">
    <source>
        <dbReference type="ARBA" id="ARBA00036823"/>
    </source>
</evidence>
<keyword evidence="4" id="KW-0413">Isomerase</keyword>
<evidence type="ECO:0000313" key="13">
    <source>
        <dbReference type="Proteomes" id="UP000219215"/>
    </source>
</evidence>